<dbReference type="AlphaFoldDB" id="A0A0L0VBJ3"/>
<dbReference type="EMBL" id="AJIL01000079">
    <property type="protein sequence ID" value="KNE96645.1"/>
    <property type="molecule type" value="Genomic_DNA"/>
</dbReference>
<evidence type="ECO:0000313" key="3">
    <source>
        <dbReference type="EMBL" id="KNE96645.1"/>
    </source>
</evidence>
<feature type="compositionally biased region" description="Polar residues" evidence="1">
    <location>
        <begin position="477"/>
        <end position="488"/>
    </location>
</feature>
<name>A0A0L0VBJ3_9BASI</name>
<gene>
    <name evidence="3" type="ORF">PSTG_10052</name>
</gene>
<evidence type="ECO:0008006" key="5">
    <source>
        <dbReference type="Google" id="ProtNLM"/>
    </source>
</evidence>
<dbReference type="OrthoDB" id="2508220at2759"/>
<keyword evidence="4" id="KW-1185">Reference proteome</keyword>
<feature type="compositionally biased region" description="Polar residues" evidence="1">
    <location>
        <begin position="167"/>
        <end position="203"/>
    </location>
</feature>
<evidence type="ECO:0000313" key="4">
    <source>
        <dbReference type="Proteomes" id="UP000054564"/>
    </source>
</evidence>
<reference evidence="4" key="1">
    <citation type="submission" date="2014-03" db="EMBL/GenBank/DDBJ databases">
        <title>The Genome Sequence of Puccinia striiformis f. sp. tritici PST-78.</title>
        <authorList>
            <consortium name="The Broad Institute Genome Sequencing Platform"/>
            <person name="Cuomo C."/>
            <person name="Hulbert S."/>
            <person name="Chen X."/>
            <person name="Walker B."/>
            <person name="Young S.K."/>
            <person name="Zeng Q."/>
            <person name="Gargeya S."/>
            <person name="Fitzgerald M."/>
            <person name="Haas B."/>
            <person name="Abouelleil A."/>
            <person name="Alvarado L."/>
            <person name="Arachchi H.M."/>
            <person name="Berlin A.M."/>
            <person name="Chapman S.B."/>
            <person name="Goldberg J."/>
            <person name="Griggs A."/>
            <person name="Gujja S."/>
            <person name="Hansen M."/>
            <person name="Howarth C."/>
            <person name="Imamovic A."/>
            <person name="Larimer J."/>
            <person name="McCowan C."/>
            <person name="Montmayeur A."/>
            <person name="Murphy C."/>
            <person name="Neiman D."/>
            <person name="Pearson M."/>
            <person name="Priest M."/>
            <person name="Roberts A."/>
            <person name="Saif S."/>
            <person name="Shea T."/>
            <person name="Sisk P."/>
            <person name="Sykes S."/>
            <person name="Wortman J."/>
            <person name="Nusbaum C."/>
            <person name="Birren B."/>
        </authorList>
    </citation>
    <scope>NUCLEOTIDE SEQUENCE [LARGE SCALE GENOMIC DNA]</scope>
    <source>
        <strain evidence="4">race PST-78</strain>
    </source>
</reference>
<evidence type="ECO:0000256" key="1">
    <source>
        <dbReference type="SAM" id="MobiDB-lite"/>
    </source>
</evidence>
<dbReference type="Proteomes" id="UP000054564">
    <property type="component" value="Unassembled WGS sequence"/>
</dbReference>
<feature type="region of interest" description="Disordered" evidence="1">
    <location>
        <begin position="467"/>
        <end position="488"/>
    </location>
</feature>
<feature type="chain" id="PRO_5005549715" description="DEP domain-containing protein" evidence="2">
    <location>
        <begin position="22"/>
        <end position="488"/>
    </location>
</feature>
<feature type="region of interest" description="Disordered" evidence="1">
    <location>
        <begin position="163"/>
        <end position="203"/>
    </location>
</feature>
<protein>
    <recommendedName>
        <fullName evidence="5">DEP domain-containing protein</fullName>
    </recommendedName>
</protein>
<comment type="caution">
    <text evidence="3">The sequence shown here is derived from an EMBL/GenBank/DDBJ whole genome shotgun (WGS) entry which is preliminary data.</text>
</comment>
<evidence type="ECO:0000256" key="2">
    <source>
        <dbReference type="SAM" id="SignalP"/>
    </source>
</evidence>
<keyword evidence="2" id="KW-0732">Signal</keyword>
<feature type="signal peptide" evidence="2">
    <location>
        <begin position="1"/>
        <end position="21"/>
    </location>
</feature>
<sequence>MSLKARATFIFTLSLCQVRLCFPTGQPTNVLDKPAEVISTWTVGDDSTDGLQQTATEGIFDWLNMDALDHLIEWHDTEPLQVPSHQAHHPGQEREPLLPIVPPFEESGFVGPVDSSEAIFNNEEQDVYHTTCSHYPYQVKIQSQMAGNIPNLQQGNSCKLKQKTKSQYHASESSLGSSQISHTGPSCYQSLPTGPSISLNSHQGMDNYAQSEQHMNHIKDQAVSTKREDMEWQDTLLHSLKCVPMRYSKNPFSEEYISRLKCEYENHPHSGTRSFKNERIGFGNLPVQVVKSLGLVRPANEKSNAPIRKQRFLDHMKQLINWIQFISTLPMRKYGTRKDDNTISTEVIDWLITEIFNPSDSLPVLGIARKPTYPMDESAFGDLQKILIIFFSKDFLKDDCISTCLSILKLFPNRSHHNLDFIYNMPEPEQGYKFTTKDQRMMKAIHSFKLQRRILYGMYRNTKASGLEGKRKAQNPIDVNQKSKVNKQ</sequence>
<accession>A0A0L0VBJ3</accession>
<proteinExistence type="predicted"/>
<organism evidence="3 4">
    <name type="scientific">Puccinia striiformis f. sp. tritici PST-78</name>
    <dbReference type="NCBI Taxonomy" id="1165861"/>
    <lineage>
        <taxon>Eukaryota</taxon>
        <taxon>Fungi</taxon>
        <taxon>Dikarya</taxon>
        <taxon>Basidiomycota</taxon>
        <taxon>Pucciniomycotina</taxon>
        <taxon>Pucciniomycetes</taxon>
        <taxon>Pucciniales</taxon>
        <taxon>Pucciniaceae</taxon>
        <taxon>Puccinia</taxon>
    </lineage>
</organism>